<reference evidence="1 2" key="1">
    <citation type="submission" date="2023-11" db="EMBL/GenBank/DDBJ databases">
        <title>Draft genome of Azohydromonas lata strain H1 (DSM1123), a polyhydroxyalkanoate producer.</title>
        <authorList>
            <person name="Traversa D."/>
            <person name="D'Addabbo P."/>
            <person name="Pazzani C."/>
            <person name="Manzari C."/>
            <person name="Chiara M."/>
            <person name="Scrascia M."/>
        </authorList>
    </citation>
    <scope>NUCLEOTIDE SEQUENCE [LARGE SCALE GENOMIC DNA]</scope>
    <source>
        <strain evidence="1 2">H1</strain>
    </source>
</reference>
<evidence type="ECO:0000313" key="1">
    <source>
        <dbReference type="EMBL" id="MDZ5457377.1"/>
    </source>
</evidence>
<proteinExistence type="predicted"/>
<protein>
    <recommendedName>
        <fullName evidence="3">Antitoxin Xre/MbcA/ParS-like toxin-binding domain-containing protein</fullName>
    </recommendedName>
</protein>
<sequence>MGPGWHPVPTAALGSSWGITRQALDQAVERGELFSLKIAGRRYYLAELRDITREQAAQVCCALGMLSPSEKLMFWLHAHGGLQGRTPVVAIQAGQLARAVQLAQAWARERTHPDADSGNDART</sequence>
<evidence type="ECO:0008006" key="3">
    <source>
        <dbReference type="Google" id="ProtNLM"/>
    </source>
</evidence>
<evidence type="ECO:0000313" key="2">
    <source>
        <dbReference type="Proteomes" id="UP001293718"/>
    </source>
</evidence>
<gene>
    <name evidence="1" type="ORF">SM757_12425</name>
</gene>
<accession>A0ABU5IE32</accession>
<comment type="caution">
    <text evidence="1">The sequence shown here is derived from an EMBL/GenBank/DDBJ whole genome shotgun (WGS) entry which is preliminary data.</text>
</comment>
<dbReference type="EMBL" id="JAXOJX010000017">
    <property type="protein sequence ID" value="MDZ5457377.1"/>
    <property type="molecule type" value="Genomic_DNA"/>
</dbReference>
<keyword evidence="2" id="KW-1185">Reference proteome</keyword>
<dbReference type="Proteomes" id="UP001293718">
    <property type="component" value="Unassembled WGS sequence"/>
</dbReference>
<dbReference type="RefSeq" id="WP_322465697.1">
    <property type="nucleotide sequence ID" value="NZ_JAXOJX010000017.1"/>
</dbReference>
<name>A0ABU5IE32_9BURK</name>
<organism evidence="1 2">
    <name type="scientific">Azohydromonas lata</name>
    <dbReference type="NCBI Taxonomy" id="45677"/>
    <lineage>
        <taxon>Bacteria</taxon>
        <taxon>Pseudomonadati</taxon>
        <taxon>Pseudomonadota</taxon>
        <taxon>Betaproteobacteria</taxon>
        <taxon>Burkholderiales</taxon>
        <taxon>Sphaerotilaceae</taxon>
        <taxon>Azohydromonas</taxon>
    </lineage>
</organism>